<dbReference type="Proteomes" id="UP000314294">
    <property type="component" value="Unassembled WGS sequence"/>
</dbReference>
<gene>
    <name evidence="2" type="ORF">EYF80_063247</name>
</gene>
<evidence type="ECO:0000313" key="3">
    <source>
        <dbReference type="Proteomes" id="UP000314294"/>
    </source>
</evidence>
<evidence type="ECO:0000313" key="2">
    <source>
        <dbReference type="EMBL" id="TNN26617.1"/>
    </source>
</evidence>
<evidence type="ECO:0000256" key="1">
    <source>
        <dbReference type="SAM" id="MobiDB-lite"/>
    </source>
</evidence>
<dbReference type="AlphaFoldDB" id="A0A4Z2ECI5"/>
<comment type="caution">
    <text evidence="2">The sequence shown here is derived from an EMBL/GenBank/DDBJ whole genome shotgun (WGS) entry which is preliminary data.</text>
</comment>
<sequence>MEGLAVSAGLRLTGPQGEIGGRPQKSSAASGTENPGATYHAWLTMGYGKTPVKLHLERGEELDSPLRRSEAELGLDAQAEGILHSADRVTRNFLSGAVENLRDWGTGPPGHHRGAEDTVARS</sequence>
<feature type="compositionally biased region" description="Basic and acidic residues" evidence="1">
    <location>
        <begin position="113"/>
        <end position="122"/>
    </location>
</feature>
<accession>A0A4Z2ECI5</accession>
<name>A0A4Z2ECI5_9TELE</name>
<feature type="region of interest" description="Disordered" evidence="1">
    <location>
        <begin position="101"/>
        <end position="122"/>
    </location>
</feature>
<keyword evidence="3" id="KW-1185">Reference proteome</keyword>
<reference evidence="2 3" key="1">
    <citation type="submission" date="2019-03" db="EMBL/GenBank/DDBJ databases">
        <title>First draft genome of Liparis tanakae, snailfish: a comprehensive survey of snailfish specific genes.</title>
        <authorList>
            <person name="Kim W."/>
            <person name="Song I."/>
            <person name="Jeong J.-H."/>
            <person name="Kim D."/>
            <person name="Kim S."/>
            <person name="Ryu S."/>
            <person name="Song J.Y."/>
            <person name="Lee S.K."/>
        </authorList>
    </citation>
    <scope>NUCLEOTIDE SEQUENCE [LARGE SCALE GENOMIC DNA]</scope>
    <source>
        <tissue evidence="2">Muscle</tissue>
    </source>
</reference>
<organism evidence="2 3">
    <name type="scientific">Liparis tanakae</name>
    <name type="common">Tanaka's snailfish</name>
    <dbReference type="NCBI Taxonomy" id="230148"/>
    <lineage>
        <taxon>Eukaryota</taxon>
        <taxon>Metazoa</taxon>
        <taxon>Chordata</taxon>
        <taxon>Craniata</taxon>
        <taxon>Vertebrata</taxon>
        <taxon>Euteleostomi</taxon>
        <taxon>Actinopterygii</taxon>
        <taxon>Neopterygii</taxon>
        <taxon>Teleostei</taxon>
        <taxon>Neoteleostei</taxon>
        <taxon>Acanthomorphata</taxon>
        <taxon>Eupercaria</taxon>
        <taxon>Perciformes</taxon>
        <taxon>Cottioidei</taxon>
        <taxon>Cottales</taxon>
        <taxon>Liparidae</taxon>
        <taxon>Liparis</taxon>
    </lineage>
</organism>
<proteinExistence type="predicted"/>
<protein>
    <submittedName>
        <fullName evidence="2">Uncharacterized protein</fullName>
    </submittedName>
</protein>
<feature type="region of interest" description="Disordered" evidence="1">
    <location>
        <begin position="1"/>
        <end position="38"/>
    </location>
</feature>
<dbReference type="EMBL" id="SRLO01009868">
    <property type="protein sequence ID" value="TNN26617.1"/>
    <property type="molecule type" value="Genomic_DNA"/>
</dbReference>
<feature type="compositionally biased region" description="Polar residues" evidence="1">
    <location>
        <begin position="24"/>
        <end position="35"/>
    </location>
</feature>